<dbReference type="Proteomes" id="UP000199107">
    <property type="component" value="Unassembled WGS sequence"/>
</dbReference>
<evidence type="ECO:0000256" key="7">
    <source>
        <dbReference type="RuleBase" id="RU003448"/>
    </source>
</evidence>
<evidence type="ECO:0000313" key="11">
    <source>
        <dbReference type="Proteomes" id="UP000199107"/>
    </source>
</evidence>
<dbReference type="PANTHER" id="PTHR21499">
    <property type="entry name" value="ASPARTATE KINASE"/>
    <property type="match status" value="1"/>
</dbReference>
<dbReference type="GO" id="GO:0009089">
    <property type="term" value="P:lysine biosynthetic process via diaminopimelate"/>
    <property type="evidence" value="ECO:0007669"/>
    <property type="project" value="UniProtKB-UniPathway"/>
</dbReference>
<dbReference type="STRING" id="48727.SAMN05192555_11375"/>
<keyword evidence="5 7" id="KW-0418">Kinase</keyword>
<feature type="domain" description="Aspartate/glutamate/uridylate kinase" evidence="9">
    <location>
        <begin position="1"/>
        <end position="277"/>
    </location>
</feature>
<dbReference type="GO" id="GO:0005829">
    <property type="term" value="C:cytosol"/>
    <property type="evidence" value="ECO:0007669"/>
    <property type="project" value="TreeGrafter"/>
</dbReference>
<dbReference type="GO" id="GO:0009090">
    <property type="term" value="P:homoserine biosynthetic process"/>
    <property type="evidence" value="ECO:0007669"/>
    <property type="project" value="TreeGrafter"/>
</dbReference>
<comment type="similarity">
    <text evidence="2 7">Belongs to the aspartokinase family.</text>
</comment>
<name>A0A1G9TC14_9GAMM</name>
<keyword evidence="8" id="KW-0028">Amino-acid biosynthesis</keyword>
<dbReference type="InterPro" id="IPR036393">
    <property type="entry name" value="AceGlu_kinase-like_sf"/>
</dbReference>
<dbReference type="Gene3D" id="3.40.1160.10">
    <property type="entry name" value="Acetylglutamate kinase-like"/>
    <property type="match status" value="1"/>
</dbReference>
<reference evidence="11" key="1">
    <citation type="submission" date="2016-10" db="EMBL/GenBank/DDBJ databases">
        <authorList>
            <person name="Varghese N."/>
            <person name="Submissions S."/>
        </authorList>
    </citation>
    <scope>NUCLEOTIDE SEQUENCE [LARGE SCALE GENOMIC DNA]</scope>
    <source>
        <strain evidence="11">AAP</strain>
    </source>
</reference>
<accession>A0A1G9TC14</accession>
<keyword evidence="4" id="KW-0547">Nucleotide-binding</keyword>
<evidence type="ECO:0000313" key="10">
    <source>
        <dbReference type="EMBL" id="SDM45154.1"/>
    </source>
</evidence>
<sequence>MTTIFKFGGASIKDAEAIRHLGELLNRLETRPRTIVISAMGKTTNALEALLAAARHGDESDYRHQLEALRRDHLATVESLFGASGGSVAERVETLLEELDECHRQHRGDDRPHHYDQTICYGELLSTTIVSAWLNEIGVDNDWYDARQLIVTDANHQAANVDWAKTSQRLKTLEGEPLVVTQGFIGGTADGDSTTLGREGSDFSAAIIAHCLGASEVVIWKDVPGLFNADPRRFDNARQLMQISYHEAIELAWLGAKVIHPKTLAPLRERQIPLKVRSFKALDAPHSVISARGDDDAMPACILAEEQVLLEIQPRDFSFMDEARQLDALGRLVDAGLHANLIDSSAMRLSLCLDAHPERLEPLVESLDADYALTRHDDLTLLSVRHPTQALLDSLSKGRAHLVERRNREVAQRLFHSNDCPETWHIPD</sequence>
<dbReference type="Pfam" id="PF00696">
    <property type="entry name" value="AA_kinase"/>
    <property type="match status" value="1"/>
</dbReference>
<dbReference type="RefSeq" id="WP_176817255.1">
    <property type="nucleotide sequence ID" value="NZ_FNGH01000013.1"/>
</dbReference>
<dbReference type="GO" id="GO:0005524">
    <property type="term" value="F:ATP binding"/>
    <property type="evidence" value="ECO:0007669"/>
    <property type="project" value="UniProtKB-KW"/>
</dbReference>
<dbReference type="GO" id="GO:0004072">
    <property type="term" value="F:aspartate kinase activity"/>
    <property type="evidence" value="ECO:0007669"/>
    <property type="project" value="UniProtKB-EC"/>
</dbReference>
<keyword evidence="6" id="KW-0067">ATP-binding</keyword>
<evidence type="ECO:0000256" key="1">
    <source>
        <dbReference type="ARBA" id="ARBA00004766"/>
    </source>
</evidence>
<dbReference type="SUPFAM" id="SSF53633">
    <property type="entry name" value="Carbamate kinase-like"/>
    <property type="match status" value="1"/>
</dbReference>
<evidence type="ECO:0000256" key="4">
    <source>
        <dbReference type="ARBA" id="ARBA00022741"/>
    </source>
</evidence>
<proteinExistence type="inferred from homology"/>
<dbReference type="GO" id="GO:0009088">
    <property type="term" value="P:threonine biosynthetic process"/>
    <property type="evidence" value="ECO:0007669"/>
    <property type="project" value="UniProtKB-UniPathway"/>
</dbReference>
<evidence type="ECO:0000256" key="3">
    <source>
        <dbReference type="ARBA" id="ARBA00022679"/>
    </source>
</evidence>
<organism evidence="10 11">
    <name type="scientific">Franzmannia pantelleriensis</name>
    <dbReference type="NCBI Taxonomy" id="48727"/>
    <lineage>
        <taxon>Bacteria</taxon>
        <taxon>Pseudomonadati</taxon>
        <taxon>Pseudomonadota</taxon>
        <taxon>Gammaproteobacteria</taxon>
        <taxon>Oceanospirillales</taxon>
        <taxon>Halomonadaceae</taxon>
        <taxon>Franzmannia</taxon>
    </lineage>
</organism>
<gene>
    <name evidence="10" type="ORF">SAMN05192555_11375</name>
</gene>
<evidence type="ECO:0000256" key="6">
    <source>
        <dbReference type="ARBA" id="ARBA00022840"/>
    </source>
</evidence>
<keyword evidence="3 7" id="KW-0808">Transferase</keyword>
<protein>
    <recommendedName>
        <fullName evidence="7">Aspartokinase</fullName>
        <ecNumber evidence="7">2.7.2.4</ecNumber>
    </recommendedName>
</protein>
<dbReference type="InterPro" id="IPR001048">
    <property type="entry name" value="Asp/Glu/Uridylate_kinase"/>
</dbReference>
<evidence type="ECO:0000256" key="5">
    <source>
        <dbReference type="ARBA" id="ARBA00022777"/>
    </source>
</evidence>
<comment type="catalytic activity">
    <reaction evidence="7">
        <text>L-aspartate + ATP = 4-phospho-L-aspartate + ADP</text>
        <dbReference type="Rhea" id="RHEA:23776"/>
        <dbReference type="ChEBI" id="CHEBI:29991"/>
        <dbReference type="ChEBI" id="CHEBI:30616"/>
        <dbReference type="ChEBI" id="CHEBI:57535"/>
        <dbReference type="ChEBI" id="CHEBI:456216"/>
        <dbReference type="EC" id="2.7.2.4"/>
    </reaction>
</comment>
<dbReference type="NCBIfam" id="TIGR00657">
    <property type="entry name" value="asp_kinases"/>
    <property type="match status" value="1"/>
</dbReference>
<comment type="pathway">
    <text evidence="8">Amino-acid biosynthesis; L-methionine biosynthesis via de novo pathway; L-homoserine from L-aspartate: step 1/3.</text>
</comment>
<dbReference type="AlphaFoldDB" id="A0A1G9TC14"/>
<comment type="pathway">
    <text evidence="1 8">Amino-acid biosynthesis; L-lysine biosynthesis via DAP pathway; (S)-tetrahydrodipicolinate from L-aspartate: step 1/4.</text>
</comment>
<keyword evidence="11" id="KW-1185">Reference proteome</keyword>
<evidence type="ECO:0000256" key="2">
    <source>
        <dbReference type="ARBA" id="ARBA00010122"/>
    </source>
</evidence>
<evidence type="ECO:0000259" key="9">
    <source>
        <dbReference type="Pfam" id="PF00696"/>
    </source>
</evidence>
<evidence type="ECO:0000256" key="8">
    <source>
        <dbReference type="RuleBase" id="RU004249"/>
    </source>
</evidence>
<dbReference type="EC" id="2.7.2.4" evidence="7"/>
<dbReference type="PANTHER" id="PTHR21499:SF59">
    <property type="entry name" value="ASPARTOKINASE"/>
    <property type="match status" value="1"/>
</dbReference>
<comment type="pathway">
    <text evidence="8">Amino-acid biosynthesis; L-threonine biosynthesis; L-threonine from L-aspartate: step 1/5.</text>
</comment>
<dbReference type="UniPathway" id="UPA00050">
    <property type="reaction ID" value="UER00461"/>
</dbReference>
<dbReference type="Gene3D" id="1.20.120.1320">
    <property type="entry name" value="Aspartokinase, catalytic domain"/>
    <property type="match status" value="1"/>
</dbReference>
<dbReference type="UniPathway" id="UPA00034">
    <property type="reaction ID" value="UER00015"/>
</dbReference>
<dbReference type="InterPro" id="IPR042199">
    <property type="entry name" value="AsparK_Bifunc_asparK/hSer_DH"/>
</dbReference>
<dbReference type="InterPro" id="IPR001341">
    <property type="entry name" value="Asp_kinase"/>
</dbReference>
<dbReference type="UniPathway" id="UPA00051">
    <property type="reaction ID" value="UER00462"/>
</dbReference>
<dbReference type="EMBL" id="FNGH01000013">
    <property type="protein sequence ID" value="SDM45154.1"/>
    <property type="molecule type" value="Genomic_DNA"/>
</dbReference>